<protein>
    <submittedName>
        <fullName evidence="7">Cullin 4a</fullName>
    </submittedName>
</protein>
<dbReference type="GO" id="GO:0006511">
    <property type="term" value="P:ubiquitin-dependent protein catabolic process"/>
    <property type="evidence" value="ECO:0007669"/>
    <property type="project" value="InterPro"/>
</dbReference>
<dbReference type="PANTHER" id="PTHR11932">
    <property type="entry name" value="CULLIN"/>
    <property type="match status" value="1"/>
</dbReference>
<dbReference type="SUPFAM" id="SSF75632">
    <property type="entry name" value="Cullin homology domain"/>
    <property type="match status" value="1"/>
</dbReference>
<dbReference type="InterPro" id="IPR001373">
    <property type="entry name" value="Cullin_N"/>
</dbReference>
<dbReference type="InterPro" id="IPR036317">
    <property type="entry name" value="Cullin_homology_sf"/>
</dbReference>
<evidence type="ECO:0000256" key="3">
    <source>
        <dbReference type="ARBA" id="ARBA00022843"/>
    </source>
</evidence>
<proteinExistence type="inferred from homology"/>
<dbReference type="SMART" id="SM00182">
    <property type="entry name" value="CULLIN"/>
    <property type="match status" value="1"/>
</dbReference>
<comment type="similarity">
    <text evidence="1 4 5">Belongs to the cullin family.</text>
</comment>
<dbReference type="GO" id="GO:0031625">
    <property type="term" value="F:ubiquitin protein ligase binding"/>
    <property type="evidence" value="ECO:0007669"/>
    <property type="project" value="InterPro"/>
</dbReference>
<dbReference type="InterPro" id="IPR016159">
    <property type="entry name" value="Cullin_repeat-like_dom_sf"/>
</dbReference>
<name>A0A485MC12_LYNPA</name>
<dbReference type="Gene3D" id="4.10.1030.10">
    <property type="entry name" value="Ring Box Chain A, domain 5"/>
    <property type="match status" value="1"/>
</dbReference>
<evidence type="ECO:0000313" key="7">
    <source>
        <dbReference type="EMBL" id="VFV17744.1"/>
    </source>
</evidence>
<evidence type="ECO:0000256" key="4">
    <source>
        <dbReference type="PROSITE-ProRule" id="PRU00330"/>
    </source>
</evidence>
<dbReference type="Gene3D" id="1.20.1310.10">
    <property type="entry name" value="Cullin Repeats"/>
    <property type="match status" value="2"/>
</dbReference>
<accession>A0A485MC12</accession>
<feature type="domain" description="Cullin family profile" evidence="6">
    <location>
        <begin position="57"/>
        <end position="179"/>
    </location>
</feature>
<reference evidence="7 8" key="1">
    <citation type="submission" date="2019-01" db="EMBL/GenBank/DDBJ databases">
        <authorList>
            <person name="Alioto T."/>
            <person name="Alioto T."/>
        </authorList>
    </citation>
    <scope>NUCLEOTIDE SEQUENCE [LARGE SCALE GENOMIC DNA]</scope>
</reference>
<gene>
    <name evidence="7" type="ORF">LYPA_23C013073</name>
</gene>
<organism evidence="7 8">
    <name type="scientific">Lynx pardinus</name>
    <name type="common">Iberian lynx</name>
    <name type="synonym">Felis pardina</name>
    <dbReference type="NCBI Taxonomy" id="191816"/>
    <lineage>
        <taxon>Eukaryota</taxon>
        <taxon>Metazoa</taxon>
        <taxon>Chordata</taxon>
        <taxon>Craniata</taxon>
        <taxon>Vertebrata</taxon>
        <taxon>Euteleostomi</taxon>
        <taxon>Mammalia</taxon>
        <taxon>Eutheria</taxon>
        <taxon>Laurasiatheria</taxon>
        <taxon>Carnivora</taxon>
        <taxon>Feliformia</taxon>
        <taxon>Felidae</taxon>
        <taxon>Felinae</taxon>
        <taxon>Lynx</taxon>
    </lineage>
</organism>
<evidence type="ECO:0000259" key="6">
    <source>
        <dbReference type="PROSITE" id="PS50069"/>
    </source>
</evidence>
<sequence>MDFKDLMGNVVEVCFQRNEKFFNLMKDSFETFINKRPNKPAELIAKLVGSKLRVSVKEAIDEELERILNKIQQKRLLVGKSASVDAEKSMLSKLKHERDAAFTSKLEGIFKDMEVSKDLMVHFKQYVHNKNDPCSIGLTVNVLVIGSWAIHSSMEVHLTPEMVKLQEIFKTFYLGKHNG</sequence>
<dbReference type="Proteomes" id="UP000386466">
    <property type="component" value="Unassembled WGS sequence"/>
</dbReference>
<evidence type="ECO:0000256" key="1">
    <source>
        <dbReference type="ARBA" id="ARBA00006019"/>
    </source>
</evidence>
<keyword evidence="8" id="KW-1185">Reference proteome</keyword>
<keyword evidence="2" id="KW-0833">Ubl conjugation pathway</keyword>
<keyword evidence="3" id="KW-0832">Ubl conjugation</keyword>
<evidence type="ECO:0000256" key="5">
    <source>
        <dbReference type="RuleBase" id="RU003829"/>
    </source>
</evidence>
<dbReference type="InterPro" id="IPR045093">
    <property type="entry name" value="Cullin"/>
</dbReference>
<dbReference type="AlphaFoldDB" id="A0A485MC12"/>
<dbReference type="Pfam" id="PF00888">
    <property type="entry name" value="Cullin"/>
    <property type="match status" value="2"/>
</dbReference>
<dbReference type="EMBL" id="CAAGRJ010000335">
    <property type="protein sequence ID" value="VFV17744.1"/>
    <property type="molecule type" value="Genomic_DNA"/>
</dbReference>
<dbReference type="InterPro" id="IPR016158">
    <property type="entry name" value="Cullin_homology"/>
</dbReference>
<evidence type="ECO:0000256" key="2">
    <source>
        <dbReference type="ARBA" id="ARBA00022786"/>
    </source>
</evidence>
<dbReference type="SUPFAM" id="SSF74788">
    <property type="entry name" value="Cullin repeat-like"/>
    <property type="match status" value="1"/>
</dbReference>
<evidence type="ECO:0000313" key="8">
    <source>
        <dbReference type="Proteomes" id="UP000386466"/>
    </source>
</evidence>
<dbReference type="PROSITE" id="PS50069">
    <property type="entry name" value="CULLIN_2"/>
    <property type="match status" value="1"/>
</dbReference>